<dbReference type="GO" id="GO:0008745">
    <property type="term" value="F:N-acetylmuramoyl-L-alanine amidase activity"/>
    <property type="evidence" value="ECO:0007669"/>
    <property type="project" value="UniProtKB-EC"/>
</dbReference>
<dbReference type="InterPro" id="IPR002502">
    <property type="entry name" value="Amidase_domain"/>
</dbReference>
<dbReference type="HOGENOM" id="CLU_015278_2_0_11"/>
<evidence type="ECO:0000256" key="1">
    <source>
        <dbReference type="ARBA" id="ARBA00001561"/>
    </source>
</evidence>
<dbReference type="GO" id="GO:0071555">
    <property type="term" value="P:cell wall organization"/>
    <property type="evidence" value="ECO:0007669"/>
    <property type="project" value="UniProtKB-KW"/>
</dbReference>
<organism evidence="7 8">
    <name type="scientific">Rubrobacter xylanophilus (strain DSM 9941 / JCM 11954 / NBRC 16129 / PRD-1)</name>
    <dbReference type="NCBI Taxonomy" id="266117"/>
    <lineage>
        <taxon>Bacteria</taxon>
        <taxon>Bacillati</taxon>
        <taxon>Actinomycetota</taxon>
        <taxon>Rubrobacteria</taxon>
        <taxon>Rubrobacterales</taxon>
        <taxon>Rubrobacteraceae</taxon>
        <taxon>Rubrobacter</taxon>
    </lineage>
</organism>
<dbReference type="SMART" id="SM00644">
    <property type="entry name" value="Ami_2"/>
    <property type="match status" value="1"/>
</dbReference>
<dbReference type="CDD" id="cd06583">
    <property type="entry name" value="PGRP"/>
    <property type="match status" value="1"/>
</dbReference>
<dbReference type="GO" id="GO:0009254">
    <property type="term" value="P:peptidoglycan turnover"/>
    <property type="evidence" value="ECO:0007669"/>
    <property type="project" value="TreeGrafter"/>
</dbReference>
<dbReference type="RefSeq" id="WP_011565154.1">
    <property type="nucleotide sequence ID" value="NC_008148.1"/>
</dbReference>
<accession>Q1ATY8</accession>
<dbReference type="Gene3D" id="1.10.530.10">
    <property type="match status" value="1"/>
</dbReference>
<dbReference type="InterPro" id="IPR036505">
    <property type="entry name" value="Amidase/PGRP_sf"/>
</dbReference>
<dbReference type="eggNOG" id="COG3023">
    <property type="taxonomic scope" value="Bacteria"/>
</dbReference>
<evidence type="ECO:0000259" key="6">
    <source>
        <dbReference type="SMART" id="SM00644"/>
    </source>
</evidence>
<dbReference type="CDD" id="cd14488">
    <property type="entry name" value="CBM6-CBM35-CBM36_like_2"/>
    <property type="match status" value="1"/>
</dbReference>
<dbReference type="Pfam" id="PF25275">
    <property type="entry name" value="Golvesin_C"/>
    <property type="match status" value="1"/>
</dbReference>
<dbReference type="FunFam" id="3.40.80.10:FF:000006">
    <property type="entry name" value="N-acetylmuramoyl-L-alanine amidase"/>
    <property type="match status" value="1"/>
</dbReference>
<dbReference type="KEGG" id="rxy:Rxyl_2196"/>
<dbReference type="PANTHER" id="PTHR30417">
    <property type="entry name" value="N-ACETYLMURAMOYL-L-ALANINE AMIDASE AMID"/>
    <property type="match status" value="1"/>
</dbReference>
<dbReference type="PANTHER" id="PTHR30417:SF1">
    <property type="entry name" value="N-ACETYLMURAMOYL-L-ALANINE AMIDASE AMID"/>
    <property type="match status" value="1"/>
</dbReference>
<sequence length="490" mass="53610">MRTTTAGLLSLLVLAVAGVCASGAPAGAQQGALEQEFRAAAAEYGVPAELLKAMGYVNTRWEMPPEQSRDGGWGIMHLVRNNTTDTLGEASRITGIPVQRLMTDRAANIRGGAALLAQAQQGSPEDLNAWYEAVAEVGGGRLYANQVYETLQSGASATISTGETVSLAPHSGASPQGVLSSQSSADYPGAIWYPASSSNYTAANRPSSHPIDKIVIHVTQGSYASAMNWFQNPGAGVSAHYTVRSADGVIGQSVREKDIAWHAGNWEYNQTSIGIEHEGFVDDPKWFTEAMYQSSARLVAYLCKKYDIPIDRQHIIGHSEVPGADHTDPGPYWDWDKYLAYVRQYAGGSSGGYRQVVDNADIITSGRFSASSGWGWSRYSDSRYYWNYRFARPKAVSDTAKYRFDIPATGDYAIYAWWPSNPGYNRATPIGIKTTAGWRWVWVDQTRNGGRWVYLGTFNLSEGDEWKVQVSRWTSGSGYVIADAMKVVRR</sequence>
<dbReference type="EMBL" id="CP000386">
    <property type="protein sequence ID" value="ABG05140.1"/>
    <property type="molecule type" value="Genomic_DNA"/>
</dbReference>
<keyword evidence="5" id="KW-0732">Signal</keyword>
<evidence type="ECO:0000313" key="8">
    <source>
        <dbReference type="Proteomes" id="UP000006637"/>
    </source>
</evidence>
<dbReference type="InterPro" id="IPR033803">
    <property type="entry name" value="CBD-like_Golvesin-Xly"/>
</dbReference>
<keyword evidence="4" id="KW-0961">Cell wall biogenesis/degradation</keyword>
<keyword evidence="3" id="KW-0378">Hydrolase</keyword>
<dbReference type="GO" id="GO:0009253">
    <property type="term" value="P:peptidoglycan catabolic process"/>
    <property type="evidence" value="ECO:0007669"/>
    <property type="project" value="InterPro"/>
</dbReference>
<evidence type="ECO:0000313" key="7">
    <source>
        <dbReference type="EMBL" id="ABG05140.1"/>
    </source>
</evidence>
<dbReference type="Gene3D" id="3.40.80.10">
    <property type="entry name" value="Peptidoglycan recognition protein-like"/>
    <property type="match status" value="1"/>
</dbReference>
<dbReference type="Proteomes" id="UP000006637">
    <property type="component" value="Chromosome"/>
</dbReference>
<dbReference type="SUPFAM" id="SSF53955">
    <property type="entry name" value="Lysozyme-like"/>
    <property type="match status" value="1"/>
</dbReference>
<evidence type="ECO:0000256" key="5">
    <source>
        <dbReference type="SAM" id="SignalP"/>
    </source>
</evidence>
<dbReference type="PhylomeDB" id="Q1ATY8"/>
<keyword evidence="8" id="KW-1185">Reference proteome</keyword>
<comment type="catalytic activity">
    <reaction evidence="1">
        <text>Hydrolyzes the link between N-acetylmuramoyl residues and L-amino acid residues in certain cell-wall glycopeptides.</text>
        <dbReference type="EC" id="3.5.1.28"/>
    </reaction>
</comment>
<dbReference type="Pfam" id="PF01510">
    <property type="entry name" value="Amidase_2"/>
    <property type="match status" value="1"/>
</dbReference>
<proteinExistence type="predicted"/>
<dbReference type="AlphaFoldDB" id="Q1ATY8"/>
<dbReference type="EC" id="3.5.1.28" evidence="2"/>
<dbReference type="OrthoDB" id="9758772at2"/>
<name>Q1ATY8_RUBXD</name>
<feature type="chain" id="PRO_5038638044" description="N-acetylmuramoyl-L-alanine amidase" evidence="5">
    <location>
        <begin position="29"/>
        <end position="490"/>
    </location>
</feature>
<feature type="domain" description="N-acetylmuramoyl-L-alanine amidase" evidence="6">
    <location>
        <begin position="200"/>
        <end position="330"/>
    </location>
</feature>
<gene>
    <name evidence="7" type="ordered locus">Rxyl_2196</name>
</gene>
<dbReference type="eggNOG" id="COG0741">
    <property type="taxonomic scope" value="Bacteria"/>
</dbReference>
<evidence type="ECO:0000256" key="4">
    <source>
        <dbReference type="ARBA" id="ARBA00023316"/>
    </source>
</evidence>
<evidence type="ECO:0000256" key="2">
    <source>
        <dbReference type="ARBA" id="ARBA00011901"/>
    </source>
</evidence>
<protein>
    <recommendedName>
        <fullName evidence="2">N-acetylmuramoyl-L-alanine amidase</fullName>
        <ecNumber evidence="2">3.5.1.28</ecNumber>
    </recommendedName>
</protein>
<feature type="signal peptide" evidence="5">
    <location>
        <begin position="1"/>
        <end position="28"/>
    </location>
</feature>
<reference evidence="7 8" key="1">
    <citation type="submission" date="2006-06" db="EMBL/GenBank/DDBJ databases">
        <title>Complete sequence of Rubrobacter xylanophilus DSM 9941.</title>
        <authorList>
            <consortium name="US DOE Joint Genome Institute"/>
            <person name="Copeland A."/>
            <person name="Lucas S."/>
            <person name="Lapidus A."/>
            <person name="Barry K."/>
            <person name="Detter J.C."/>
            <person name="Glavina del Rio T."/>
            <person name="Hammon N."/>
            <person name="Israni S."/>
            <person name="Dalin E."/>
            <person name="Tice H."/>
            <person name="Pitluck S."/>
            <person name="Munk A.C."/>
            <person name="Brettin T."/>
            <person name="Bruce D."/>
            <person name="Han C."/>
            <person name="Tapia R."/>
            <person name="Gilna P."/>
            <person name="Schmutz J."/>
            <person name="Larimer F."/>
            <person name="Land M."/>
            <person name="Hauser L."/>
            <person name="Kyrpides N."/>
            <person name="Lykidis A."/>
            <person name="da Costa M.S."/>
            <person name="Rainey F.A."/>
            <person name="Empadinhas N."/>
            <person name="Jolivet E."/>
            <person name="Battista J.R."/>
            <person name="Richardson P."/>
        </authorList>
    </citation>
    <scope>NUCLEOTIDE SEQUENCE [LARGE SCALE GENOMIC DNA]</scope>
    <source>
        <strain evidence="8">DSM 9941 / NBRC 16129 / PRD-1</strain>
    </source>
</reference>
<dbReference type="InterPro" id="IPR051206">
    <property type="entry name" value="NAMLAA_amidase_2"/>
</dbReference>
<dbReference type="SUPFAM" id="SSF55846">
    <property type="entry name" value="N-acetylmuramoyl-L-alanine amidase-like"/>
    <property type="match status" value="1"/>
</dbReference>
<dbReference type="STRING" id="266117.Rxyl_2196"/>
<dbReference type="InterPro" id="IPR023346">
    <property type="entry name" value="Lysozyme-like_dom_sf"/>
</dbReference>
<evidence type="ECO:0000256" key="3">
    <source>
        <dbReference type="ARBA" id="ARBA00022801"/>
    </source>
</evidence>